<dbReference type="PROSITE" id="PS00108">
    <property type="entry name" value="PROTEIN_KINASE_ST"/>
    <property type="match status" value="1"/>
</dbReference>
<gene>
    <name evidence="8" type="ORF">NCCP691_36910</name>
</gene>
<dbReference type="InterPro" id="IPR000719">
    <property type="entry name" value="Prot_kinase_dom"/>
</dbReference>
<evidence type="ECO:0000256" key="3">
    <source>
        <dbReference type="ARBA" id="ARBA00022777"/>
    </source>
</evidence>
<evidence type="ECO:0000256" key="4">
    <source>
        <dbReference type="ARBA" id="ARBA00022840"/>
    </source>
</evidence>
<dbReference type="InterPro" id="IPR008271">
    <property type="entry name" value="Ser/Thr_kinase_AS"/>
</dbReference>
<keyword evidence="1" id="KW-0808">Transferase</keyword>
<evidence type="ECO:0000313" key="8">
    <source>
        <dbReference type="EMBL" id="GIZ53677.1"/>
    </source>
</evidence>
<keyword evidence="2 5" id="KW-0547">Nucleotide-binding</keyword>
<protein>
    <recommendedName>
        <fullName evidence="7">Protein kinase domain-containing protein</fullName>
    </recommendedName>
</protein>
<evidence type="ECO:0000313" key="9">
    <source>
        <dbReference type="Proteomes" id="UP000887222"/>
    </source>
</evidence>
<evidence type="ECO:0000256" key="5">
    <source>
        <dbReference type="PROSITE-ProRule" id="PRU10141"/>
    </source>
</evidence>
<proteinExistence type="predicted"/>
<organism evidence="8 9">
    <name type="scientific">Noviherbaspirillum aridicola</name>
    <dbReference type="NCBI Taxonomy" id="2849687"/>
    <lineage>
        <taxon>Bacteria</taxon>
        <taxon>Pseudomonadati</taxon>
        <taxon>Pseudomonadota</taxon>
        <taxon>Betaproteobacteria</taxon>
        <taxon>Burkholderiales</taxon>
        <taxon>Oxalobacteraceae</taxon>
        <taxon>Noviherbaspirillum</taxon>
    </lineage>
</organism>
<feature type="domain" description="Protein kinase" evidence="7">
    <location>
        <begin position="118"/>
        <end position="406"/>
    </location>
</feature>
<keyword evidence="4 5" id="KW-0067">ATP-binding</keyword>
<dbReference type="EMBL" id="BPMK01000019">
    <property type="protein sequence ID" value="GIZ53677.1"/>
    <property type="molecule type" value="Genomic_DNA"/>
</dbReference>
<sequence>MASLEHTLLRFQHGGLSREQLLAQVDQLLASDRTGSAQLTEILNEERTRTMLAPDVIDALRQRAALASPAVAGGDTSPSLRGEGRHASTFSQPSMPLPLEGAGSEPMKGVGDTLNNRFVLEECIGFGGMGMVYKALDLRKLEASDRKPYIAIKVLNVQFRAHPKSLIALQREAKKAQTLAHPNIVAVYDFDRDGNTVYLTMEYLQGKPLSQVLRDPEFRGMPFADAMRIVDGMGRALAYAHERGFVHCDFKPANVILTDRGEVKVIDFGIARAINKPTEDSEATVFDPGSLGGLTPAYASAEMLEHRDPDPRDDIYALACIAYELLTGRHPFERQTAAQARNAALTPRRPPGLGLGPWRALRRGLAFSRDARTPSVQQFLHEMGTHERRGRPLAAIAGGTAIAALLSAGGAYWWASSPRPAQAPVATAPAAAPPAKKPDLADIERLLAQVPCAALQPAFRGDALTVDGLLPASYGAGRLKDTLAAAGVAEVRLQVQEIGEAKCGIVTLLAPYWKQNRQAGDPASIRTRPAGARLQEGDKLVLDLKTPGYESYVNVDYFSFDGSVVHLLPGPRLRANQAPPNHEAALGTLGNWVIGAPFGTDLIVLLVTPSPLFDGMRKESEKGADYLAALERQLKQMKAGKGADRVRVDFLQITTSARKE</sequence>
<dbReference type="CDD" id="cd14014">
    <property type="entry name" value="STKc_PknB_like"/>
    <property type="match status" value="1"/>
</dbReference>
<dbReference type="SUPFAM" id="SSF56112">
    <property type="entry name" value="Protein kinase-like (PK-like)"/>
    <property type="match status" value="1"/>
</dbReference>
<evidence type="ECO:0000256" key="6">
    <source>
        <dbReference type="SAM" id="MobiDB-lite"/>
    </source>
</evidence>
<dbReference type="Gene3D" id="3.30.200.20">
    <property type="entry name" value="Phosphorylase Kinase, domain 1"/>
    <property type="match status" value="1"/>
</dbReference>
<evidence type="ECO:0000256" key="2">
    <source>
        <dbReference type="ARBA" id="ARBA00022741"/>
    </source>
</evidence>
<feature type="region of interest" description="Disordered" evidence="6">
    <location>
        <begin position="68"/>
        <end position="96"/>
    </location>
</feature>
<reference evidence="8 9" key="1">
    <citation type="journal article" date="2022" name="Int. J. Syst. Evol. Microbiol.">
        <title>Noviherbaspirillum aridicola sp. nov., isolated from an arid soil in Pakistan.</title>
        <authorList>
            <person name="Khan I.U."/>
            <person name="Saqib M."/>
            <person name="Amin A."/>
            <person name="Hussain F."/>
            <person name="Li L."/>
            <person name="Liu Y.H."/>
            <person name="Fang B.Z."/>
            <person name="Ahmed I."/>
            <person name="Li W.J."/>
        </authorList>
    </citation>
    <scope>NUCLEOTIDE SEQUENCE [LARGE SCALE GENOMIC DNA]</scope>
    <source>
        <strain evidence="8 9">NCCP-691</strain>
    </source>
</reference>
<evidence type="ECO:0000256" key="1">
    <source>
        <dbReference type="ARBA" id="ARBA00022679"/>
    </source>
</evidence>
<name>A0ABQ4Q9X0_9BURK</name>
<evidence type="ECO:0000259" key="7">
    <source>
        <dbReference type="PROSITE" id="PS50011"/>
    </source>
</evidence>
<dbReference type="PANTHER" id="PTHR43289:SF6">
    <property type="entry name" value="SERINE_THREONINE-PROTEIN KINASE NEKL-3"/>
    <property type="match status" value="1"/>
</dbReference>
<keyword evidence="9" id="KW-1185">Reference proteome</keyword>
<dbReference type="Pfam" id="PF00069">
    <property type="entry name" value="Pkinase"/>
    <property type="match status" value="1"/>
</dbReference>
<dbReference type="PROSITE" id="PS00107">
    <property type="entry name" value="PROTEIN_KINASE_ATP"/>
    <property type="match status" value="1"/>
</dbReference>
<dbReference type="Gene3D" id="1.10.510.10">
    <property type="entry name" value="Transferase(Phosphotransferase) domain 1"/>
    <property type="match status" value="1"/>
</dbReference>
<dbReference type="InterPro" id="IPR011009">
    <property type="entry name" value="Kinase-like_dom_sf"/>
</dbReference>
<dbReference type="PROSITE" id="PS50011">
    <property type="entry name" value="PROTEIN_KINASE_DOM"/>
    <property type="match status" value="1"/>
</dbReference>
<comment type="caution">
    <text evidence="8">The sequence shown here is derived from an EMBL/GenBank/DDBJ whole genome shotgun (WGS) entry which is preliminary data.</text>
</comment>
<dbReference type="PANTHER" id="PTHR43289">
    <property type="entry name" value="MITOGEN-ACTIVATED PROTEIN KINASE KINASE KINASE 20-RELATED"/>
    <property type="match status" value="1"/>
</dbReference>
<accession>A0ABQ4Q9X0</accession>
<keyword evidence="3" id="KW-0418">Kinase</keyword>
<feature type="binding site" evidence="5">
    <location>
        <position position="153"/>
    </location>
    <ligand>
        <name>ATP</name>
        <dbReference type="ChEBI" id="CHEBI:30616"/>
    </ligand>
</feature>
<dbReference type="Proteomes" id="UP000887222">
    <property type="component" value="Unassembled WGS sequence"/>
</dbReference>
<dbReference type="InterPro" id="IPR017441">
    <property type="entry name" value="Protein_kinase_ATP_BS"/>
</dbReference>